<dbReference type="EMBL" id="MU004347">
    <property type="protein sequence ID" value="KAF2655605.1"/>
    <property type="molecule type" value="Genomic_DNA"/>
</dbReference>
<gene>
    <name evidence="1" type="ORF">K491DRAFT_716166</name>
</gene>
<sequence>MPYKIFSLDVPGQIEITLHRDFADQLLGVDKTCLSVHVSLKSEEWKILQHAKKVPSMWRKYDNIPPDIQDIYPARHHTEKGAITNKRSSRIGRAWKSVKEWRGRHEKHRQRSENELFSGLSSVSEVENRTEAQIEENVKEERWEDPVFDYNTSASWSFEPREADDEDNIAVAWTVLASDVSTKYRKCIFSSHFT</sequence>
<evidence type="ECO:0000313" key="2">
    <source>
        <dbReference type="Proteomes" id="UP000799324"/>
    </source>
</evidence>
<protein>
    <submittedName>
        <fullName evidence="1">Uncharacterized protein</fullName>
    </submittedName>
</protein>
<evidence type="ECO:0000313" key="1">
    <source>
        <dbReference type="EMBL" id="KAF2655605.1"/>
    </source>
</evidence>
<organism evidence="1 2">
    <name type="scientific">Lophiostoma macrostomum CBS 122681</name>
    <dbReference type="NCBI Taxonomy" id="1314788"/>
    <lineage>
        <taxon>Eukaryota</taxon>
        <taxon>Fungi</taxon>
        <taxon>Dikarya</taxon>
        <taxon>Ascomycota</taxon>
        <taxon>Pezizomycotina</taxon>
        <taxon>Dothideomycetes</taxon>
        <taxon>Pleosporomycetidae</taxon>
        <taxon>Pleosporales</taxon>
        <taxon>Lophiostomataceae</taxon>
        <taxon>Lophiostoma</taxon>
    </lineage>
</organism>
<reference evidence="1" key="1">
    <citation type="journal article" date="2020" name="Stud. Mycol.">
        <title>101 Dothideomycetes genomes: a test case for predicting lifestyles and emergence of pathogens.</title>
        <authorList>
            <person name="Haridas S."/>
            <person name="Albert R."/>
            <person name="Binder M."/>
            <person name="Bloem J."/>
            <person name="Labutti K."/>
            <person name="Salamov A."/>
            <person name="Andreopoulos B."/>
            <person name="Baker S."/>
            <person name="Barry K."/>
            <person name="Bills G."/>
            <person name="Bluhm B."/>
            <person name="Cannon C."/>
            <person name="Castanera R."/>
            <person name="Culley D."/>
            <person name="Daum C."/>
            <person name="Ezra D."/>
            <person name="Gonzalez J."/>
            <person name="Henrissat B."/>
            <person name="Kuo A."/>
            <person name="Liang C."/>
            <person name="Lipzen A."/>
            <person name="Lutzoni F."/>
            <person name="Magnuson J."/>
            <person name="Mondo S."/>
            <person name="Nolan M."/>
            <person name="Ohm R."/>
            <person name="Pangilinan J."/>
            <person name="Park H.-J."/>
            <person name="Ramirez L."/>
            <person name="Alfaro M."/>
            <person name="Sun H."/>
            <person name="Tritt A."/>
            <person name="Yoshinaga Y."/>
            <person name="Zwiers L.-H."/>
            <person name="Turgeon B."/>
            <person name="Goodwin S."/>
            <person name="Spatafora J."/>
            <person name="Crous P."/>
            <person name="Grigoriev I."/>
        </authorList>
    </citation>
    <scope>NUCLEOTIDE SEQUENCE</scope>
    <source>
        <strain evidence="1">CBS 122681</strain>
    </source>
</reference>
<name>A0A6A6T6F3_9PLEO</name>
<dbReference type="AlphaFoldDB" id="A0A6A6T6F3"/>
<proteinExistence type="predicted"/>
<dbReference type="Proteomes" id="UP000799324">
    <property type="component" value="Unassembled WGS sequence"/>
</dbReference>
<keyword evidence="2" id="KW-1185">Reference proteome</keyword>
<accession>A0A6A6T6F3</accession>